<feature type="signal peptide" evidence="2">
    <location>
        <begin position="1"/>
        <end position="16"/>
    </location>
</feature>
<proteinExistence type="predicted"/>
<feature type="compositionally biased region" description="Polar residues" evidence="1">
    <location>
        <begin position="72"/>
        <end position="83"/>
    </location>
</feature>
<evidence type="ECO:0000256" key="2">
    <source>
        <dbReference type="SAM" id="SignalP"/>
    </source>
</evidence>
<dbReference type="CDD" id="cd23021">
    <property type="entry name" value="zf-HIT_IN80B"/>
    <property type="match status" value="1"/>
</dbReference>
<feature type="compositionally biased region" description="Basic residues" evidence="1">
    <location>
        <begin position="106"/>
        <end position="115"/>
    </location>
</feature>
<accession>A0A0X3NQ29</accession>
<feature type="region of interest" description="Disordered" evidence="1">
    <location>
        <begin position="61"/>
        <end position="153"/>
    </location>
</feature>
<organism evidence="4">
    <name type="scientific">Schistocephalus solidus</name>
    <name type="common">Tapeworm</name>
    <dbReference type="NCBI Taxonomy" id="70667"/>
    <lineage>
        <taxon>Eukaryota</taxon>
        <taxon>Metazoa</taxon>
        <taxon>Spiralia</taxon>
        <taxon>Lophotrochozoa</taxon>
        <taxon>Platyhelminthes</taxon>
        <taxon>Cestoda</taxon>
        <taxon>Eucestoda</taxon>
        <taxon>Diphyllobothriidea</taxon>
        <taxon>Diphyllobothriidae</taxon>
        <taxon>Schistocephalus</taxon>
    </lineage>
</organism>
<feature type="chain" id="PRO_5007050685" evidence="2">
    <location>
        <begin position="17"/>
        <end position="368"/>
    </location>
</feature>
<feature type="compositionally biased region" description="Basic residues" evidence="1">
    <location>
        <begin position="227"/>
        <end position="236"/>
    </location>
</feature>
<evidence type="ECO:0000259" key="3">
    <source>
        <dbReference type="Pfam" id="PF04438"/>
    </source>
</evidence>
<name>A0A0X3NQ29_SCHSO</name>
<feature type="compositionally biased region" description="Acidic residues" evidence="1">
    <location>
        <begin position="121"/>
        <end position="134"/>
    </location>
</feature>
<dbReference type="Pfam" id="PF04438">
    <property type="entry name" value="zf-HIT"/>
    <property type="match status" value="1"/>
</dbReference>
<protein>
    <submittedName>
        <fullName evidence="4">HIT zinc finger</fullName>
    </submittedName>
</protein>
<feature type="non-terminal residue" evidence="4">
    <location>
        <position position="1"/>
    </location>
</feature>
<evidence type="ECO:0000256" key="1">
    <source>
        <dbReference type="SAM" id="MobiDB-lite"/>
    </source>
</evidence>
<sequence length="368" mass="40986">TLLLMIIFVFKTYTLSTSFKFTESDLEYKLVFMSESDATEPATDDFESRFLEIDDFSDEESADTEFDGSEKLVSQNSNSSINVARTHPLKKLTKPDQSPVSERSGRPTRLRRRPPSRYEDVCDDDDEEDQDEEVNLSRRSQQAPSSGLVRTRLGYQNSQSSLWSLEDVTGAPSETTNQPTAAQLEARLRRIVRRRESAKHKAEMEKMQTVEKLLRVNTNYTGAPGKGRGRGRRRKTVNAPVTACTAASSDSEDSEQFPDSNSAATNVAAQPKNALHPSATLDPPAGYIRLISSERFSPHTTVLALPPTIELSLSFPHHVAPPEPVHTLCSQCCLRPRRYACPKTGEPLCSLECFKALRERSVEVSAVS</sequence>
<keyword evidence="2" id="KW-0732">Signal</keyword>
<evidence type="ECO:0000313" key="4">
    <source>
        <dbReference type="EMBL" id="JAP41768.1"/>
    </source>
</evidence>
<dbReference type="EMBL" id="GEEE01021457">
    <property type="protein sequence ID" value="JAP41768.1"/>
    <property type="molecule type" value="Transcribed_RNA"/>
</dbReference>
<feature type="region of interest" description="Disordered" evidence="1">
    <location>
        <begin position="219"/>
        <end position="264"/>
    </location>
</feature>
<dbReference type="SUPFAM" id="SSF144232">
    <property type="entry name" value="HIT/MYND zinc finger-like"/>
    <property type="match status" value="1"/>
</dbReference>
<gene>
    <name evidence="4" type="ORF">TR142705</name>
</gene>
<dbReference type="AlphaFoldDB" id="A0A0X3NQ29"/>
<dbReference type="InterPro" id="IPR007529">
    <property type="entry name" value="Znf_HIT"/>
</dbReference>
<feature type="domain" description="HIT-type" evidence="3">
    <location>
        <begin position="327"/>
        <end position="355"/>
    </location>
</feature>
<reference evidence="4" key="1">
    <citation type="submission" date="2016-01" db="EMBL/GenBank/DDBJ databases">
        <title>Reference transcriptome for the parasite Schistocephalus solidus: insights into the molecular evolution of parasitism.</title>
        <authorList>
            <person name="Hebert F.O."/>
            <person name="Grambauer S."/>
            <person name="Barber I."/>
            <person name="Landry C.R."/>
            <person name="Aubin-Horth N."/>
        </authorList>
    </citation>
    <scope>NUCLEOTIDE SEQUENCE</scope>
</reference>